<proteinExistence type="predicted"/>
<reference evidence="1 2" key="1">
    <citation type="submission" date="2018-08" db="EMBL/GenBank/DDBJ databases">
        <title>A genome reference for cultivated species of the human gut microbiota.</title>
        <authorList>
            <person name="Zou Y."/>
            <person name="Xue W."/>
            <person name="Luo G."/>
        </authorList>
    </citation>
    <scope>NUCLEOTIDE SEQUENCE [LARGE SCALE GENOMIC DNA]</scope>
    <source>
        <strain evidence="1 2">AF48-16</strain>
    </source>
</reference>
<evidence type="ECO:0000313" key="2">
    <source>
        <dbReference type="Proteomes" id="UP000286288"/>
    </source>
</evidence>
<dbReference type="Pfam" id="PF13470">
    <property type="entry name" value="PIN_3"/>
    <property type="match status" value="1"/>
</dbReference>
<accession>A0A377KQF5</accession>
<dbReference type="AlphaFoldDB" id="A0A377KQF5"/>
<protein>
    <submittedName>
        <fullName evidence="1">PIN domain-containing protein</fullName>
    </submittedName>
</protein>
<dbReference type="Proteomes" id="UP000286288">
    <property type="component" value="Unassembled WGS sequence"/>
</dbReference>
<name>A0A377KQF5_ENTCA</name>
<comment type="caution">
    <text evidence="1">The sequence shown here is derived from an EMBL/GenBank/DDBJ whole genome shotgun (WGS) entry which is preliminary data.</text>
</comment>
<gene>
    <name evidence="1" type="ORF">DW084_12045</name>
</gene>
<organism evidence="1 2">
    <name type="scientific">Enterococcus casseliflavus</name>
    <name type="common">Enterococcus flavescens</name>
    <dbReference type="NCBI Taxonomy" id="37734"/>
    <lineage>
        <taxon>Bacteria</taxon>
        <taxon>Bacillati</taxon>
        <taxon>Bacillota</taxon>
        <taxon>Bacilli</taxon>
        <taxon>Lactobacillales</taxon>
        <taxon>Enterococcaceae</taxon>
        <taxon>Enterococcus</taxon>
    </lineage>
</organism>
<dbReference type="EMBL" id="QRMZ01000016">
    <property type="protein sequence ID" value="RHK05670.1"/>
    <property type="molecule type" value="Genomic_DNA"/>
</dbReference>
<dbReference type="InterPro" id="IPR002716">
    <property type="entry name" value="PIN_dom"/>
</dbReference>
<dbReference type="SUPFAM" id="SSF88723">
    <property type="entry name" value="PIN domain-like"/>
    <property type="match status" value="1"/>
</dbReference>
<sequence>MTKYKAKRVVIDTNVILDYLLGRGSKSHQEAIKQIYNSSIYGLCEGVITASTLTDLFYILDGAAGVDARREVKKLIQVHTVLTVTEADCLQALDSTMIDFEDAVLAACAKRNQIDSLVTTNTADFESSGLIVYTVAEFVQQLKRG</sequence>
<dbReference type="SMART" id="SM00670">
    <property type="entry name" value="PINc"/>
    <property type="match status" value="1"/>
</dbReference>
<evidence type="ECO:0000313" key="1">
    <source>
        <dbReference type="EMBL" id="RHK05670.1"/>
    </source>
</evidence>
<dbReference type="InterPro" id="IPR029060">
    <property type="entry name" value="PIN-like_dom_sf"/>
</dbReference>
<dbReference type="RefSeq" id="WP_087626837.1">
    <property type="nucleotide sequence ID" value="NZ_BJMG01000006.1"/>
</dbReference>
<dbReference type="Gene3D" id="3.40.50.1010">
    <property type="entry name" value="5'-nuclease"/>
    <property type="match status" value="1"/>
</dbReference>